<evidence type="ECO:0000259" key="1">
    <source>
        <dbReference type="Pfam" id="PF22917"/>
    </source>
</evidence>
<protein>
    <submittedName>
        <fullName evidence="2">SDR family oxidoreductase</fullName>
    </submittedName>
</protein>
<dbReference type="RefSeq" id="WP_315727796.1">
    <property type="nucleotide sequence ID" value="NZ_JAVUPU010000009.1"/>
</dbReference>
<dbReference type="Pfam" id="PF22917">
    <property type="entry name" value="PRISE"/>
    <property type="match status" value="1"/>
</dbReference>
<dbReference type="PANTHER" id="PTHR32487:SF0">
    <property type="entry name" value="3-OXO-DELTA(4,5)-STEROID 5-BETA-REDUCTASE"/>
    <property type="match status" value="1"/>
</dbReference>
<name>A0ABU3QB31_9SPHN</name>
<dbReference type="InterPro" id="IPR055222">
    <property type="entry name" value="PRISE-like_Rossmann-fold"/>
</dbReference>
<organism evidence="2 3">
    <name type="scientific">Sphingosinicella rhizophila</name>
    <dbReference type="NCBI Taxonomy" id="3050082"/>
    <lineage>
        <taxon>Bacteria</taxon>
        <taxon>Pseudomonadati</taxon>
        <taxon>Pseudomonadota</taxon>
        <taxon>Alphaproteobacteria</taxon>
        <taxon>Sphingomonadales</taxon>
        <taxon>Sphingosinicellaceae</taxon>
        <taxon>Sphingosinicella</taxon>
    </lineage>
</organism>
<accession>A0ABU3QB31</accession>
<dbReference type="InterPro" id="IPR036291">
    <property type="entry name" value="NAD(P)-bd_dom_sf"/>
</dbReference>
<dbReference type="PANTHER" id="PTHR32487">
    <property type="entry name" value="3-OXO-DELTA(4,5)-STEROID 5-BETA-REDUCTASE"/>
    <property type="match status" value="1"/>
</dbReference>
<feature type="domain" description="PRISE-like Rossmann-fold" evidence="1">
    <location>
        <begin position="60"/>
        <end position="297"/>
    </location>
</feature>
<dbReference type="SUPFAM" id="SSF51735">
    <property type="entry name" value="NAD(P)-binding Rossmann-fold domains"/>
    <property type="match status" value="1"/>
</dbReference>
<dbReference type="Proteomes" id="UP001259572">
    <property type="component" value="Unassembled WGS sequence"/>
</dbReference>
<proteinExistence type="predicted"/>
<gene>
    <name evidence="2" type="ORF">RQX22_16375</name>
</gene>
<reference evidence="2 3" key="1">
    <citation type="submission" date="2023-05" db="EMBL/GenBank/DDBJ databases">
        <authorList>
            <person name="Guo Y."/>
        </authorList>
    </citation>
    <scope>NUCLEOTIDE SEQUENCE [LARGE SCALE GENOMIC DNA]</scope>
    <source>
        <strain evidence="2 3">GR2756</strain>
    </source>
</reference>
<dbReference type="Gene3D" id="3.40.50.720">
    <property type="entry name" value="NAD(P)-binding Rossmann-like Domain"/>
    <property type="match status" value="1"/>
</dbReference>
<keyword evidence="3" id="KW-1185">Reference proteome</keyword>
<dbReference type="EMBL" id="JAVUPU010000009">
    <property type="protein sequence ID" value="MDT9600537.1"/>
    <property type="molecule type" value="Genomic_DNA"/>
</dbReference>
<comment type="caution">
    <text evidence="2">The sequence shown here is derived from an EMBL/GenBank/DDBJ whole genome shotgun (WGS) entry which is preliminary data.</text>
</comment>
<sequence length="361" mass="40191">MAKRNKVLIVGARGAIGWNLTEHFTALDDWDVVGSSRRAPTAATTADYICVDLLDAEATKSAYSPLADVTHVIYAALLDKPDMAAAWVEKDHVDTNLSMMANAIDALEAAGADLQNIAFLQGTKAYGVHLGPIKVPARERDAMHLPPSFYHAQQDFIFERQKGRSWSWTIYRPQIVCGLCPGAPMNVIASIGVYCVISRELGLPLRFTGNLYAGIVELVDARLLAQAMAWGAINPSKSANEIFNVSNGDVVDWNNLFQRLAEHFNMKLDRPQSLSLHAMMEDKAPVWDEIVKKYDLAPLSYEDVKGNWQAIDFAFRMGNQEPPPIVSTIKLRQAGFHECRDSEDMFIKYIEEMQALRHLPA</sequence>
<evidence type="ECO:0000313" key="2">
    <source>
        <dbReference type="EMBL" id="MDT9600537.1"/>
    </source>
</evidence>
<dbReference type="CDD" id="cd08948">
    <property type="entry name" value="5beta-POR_like_SDR_a"/>
    <property type="match status" value="1"/>
</dbReference>
<evidence type="ECO:0000313" key="3">
    <source>
        <dbReference type="Proteomes" id="UP001259572"/>
    </source>
</evidence>